<protein>
    <submittedName>
        <fullName evidence="1">Uncharacterized protein</fullName>
    </submittedName>
</protein>
<accession>A0AAN8FXS3</accession>
<comment type="caution">
    <text evidence="1">The sequence shown here is derived from an EMBL/GenBank/DDBJ whole genome shotgun (WGS) entry which is preliminary data.</text>
</comment>
<feature type="non-terminal residue" evidence="1">
    <location>
        <position position="1"/>
    </location>
</feature>
<dbReference type="Proteomes" id="UP001331761">
    <property type="component" value="Unassembled WGS sequence"/>
</dbReference>
<proteinExistence type="predicted"/>
<reference evidence="1 2" key="1">
    <citation type="submission" date="2019-10" db="EMBL/GenBank/DDBJ databases">
        <title>Assembly and Annotation for the nematode Trichostrongylus colubriformis.</title>
        <authorList>
            <person name="Martin J."/>
        </authorList>
    </citation>
    <scope>NUCLEOTIDE SEQUENCE [LARGE SCALE GENOMIC DNA]</scope>
    <source>
        <strain evidence="1">G859</strain>
        <tissue evidence="1">Whole worm</tissue>
    </source>
</reference>
<dbReference type="AlphaFoldDB" id="A0AAN8FXS3"/>
<dbReference type="EMBL" id="WIXE01002104">
    <property type="protein sequence ID" value="KAK5985119.1"/>
    <property type="molecule type" value="Genomic_DNA"/>
</dbReference>
<organism evidence="1 2">
    <name type="scientific">Trichostrongylus colubriformis</name>
    <name type="common">Black scour worm</name>
    <dbReference type="NCBI Taxonomy" id="6319"/>
    <lineage>
        <taxon>Eukaryota</taxon>
        <taxon>Metazoa</taxon>
        <taxon>Ecdysozoa</taxon>
        <taxon>Nematoda</taxon>
        <taxon>Chromadorea</taxon>
        <taxon>Rhabditida</taxon>
        <taxon>Rhabditina</taxon>
        <taxon>Rhabditomorpha</taxon>
        <taxon>Strongyloidea</taxon>
        <taxon>Trichostrongylidae</taxon>
        <taxon>Trichostrongylus</taxon>
    </lineage>
</organism>
<name>A0AAN8FXS3_TRICO</name>
<gene>
    <name evidence="1" type="ORF">GCK32_022171</name>
</gene>
<evidence type="ECO:0000313" key="2">
    <source>
        <dbReference type="Proteomes" id="UP001331761"/>
    </source>
</evidence>
<keyword evidence="2" id="KW-1185">Reference proteome</keyword>
<sequence length="67" mass="7298">RYDWNNFDEKRAFGASVSLYEKNPLTGVNAGEPVADVWGVVGRNNNGGFTLPSVLVESNEAVQTPDK</sequence>
<evidence type="ECO:0000313" key="1">
    <source>
        <dbReference type="EMBL" id="KAK5985119.1"/>
    </source>
</evidence>